<proteinExistence type="predicted"/>
<sequence length="77" mass="9236">MHYPSTALLINKCHQIALLLQLQNKICLCFYKYHQFTIMEHMLERLIQLSQQLMISMGRVGLMHLYKRKLRHCLIPP</sequence>
<accession>A0A0A9FN13</accession>
<reference evidence="1" key="2">
    <citation type="journal article" date="2015" name="Data Brief">
        <title>Shoot transcriptome of the giant reed, Arundo donax.</title>
        <authorList>
            <person name="Barrero R.A."/>
            <person name="Guerrero F.D."/>
            <person name="Moolhuijzen P."/>
            <person name="Goolsby J.A."/>
            <person name="Tidwell J."/>
            <person name="Bellgard S.E."/>
            <person name="Bellgard M.I."/>
        </authorList>
    </citation>
    <scope>NUCLEOTIDE SEQUENCE</scope>
    <source>
        <tissue evidence="1">Shoot tissue taken approximately 20 cm above the soil surface</tissue>
    </source>
</reference>
<evidence type="ECO:0000313" key="1">
    <source>
        <dbReference type="EMBL" id="JAE11686.1"/>
    </source>
</evidence>
<reference evidence="1" key="1">
    <citation type="submission" date="2014-09" db="EMBL/GenBank/DDBJ databases">
        <authorList>
            <person name="Magalhaes I.L.F."/>
            <person name="Oliveira U."/>
            <person name="Santos F.R."/>
            <person name="Vidigal T.H.D.A."/>
            <person name="Brescovit A.D."/>
            <person name="Santos A.J."/>
        </authorList>
    </citation>
    <scope>NUCLEOTIDE SEQUENCE</scope>
    <source>
        <tissue evidence="1">Shoot tissue taken approximately 20 cm above the soil surface</tissue>
    </source>
</reference>
<protein>
    <submittedName>
        <fullName evidence="1">Uncharacterized protein</fullName>
    </submittedName>
</protein>
<dbReference type="EMBL" id="GBRH01186210">
    <property type="protein sequence ID" value="JAE11686.1"/>
    <property type="molecule type" value="Transcribed_RNA"/>
</dbReference>
<organism evidence="1">
    <name type="scientific">Arundo donax</name>
    <name type="common">Giant reed</name>
    <name type="synonym">Donax arundinaceus</name>
    <dbReference type="NCBI Taxonomy" id="35708"/>
    <lineage>
        <taxon>Eukaryota</taxon>
        <taxon>Viridiplantae</taxon>
        <taxon>Streptophyta</taxon>
        <taxon>Embryophyta</taxon>
        <taxon>Tracheophyta</taxon>
        <taxon>Spermatophyta</taxon>
        <taxon>Magnoliopsida</taxon>
        <taxon>Liliopsida</taxon>
        <taxon>Poales</taxon>
        <taxon>Poaceae</taxon>
        <taxon>PACMAD clade</taxon>
        <taxon>Arundinoideae</taxon>
        <taxon>Arundineae</taxon>
        <taxon>Arundo</taxon>
    </lineage>
</organism>
<name>A0A0A9FN13_ARUDO</name>
<dbReference type="AlphaFoldDB" id="A0A0A9FN13"/>